<proteinExistence type="predicted"/>
<keyword evidence="10" id="KW-1185">Reference proteome</keyword>
<dbReference type="InterPro" id="IPR025944">
    <property type="entry name" value="Sigma_54_int_dom_CS"/>
</dbReference>
<dbReference type="Pfam" id="PF25601">
    <property type="entry name" value="AAA_lid_14"/>
    <property type="match status" value="1"/>
</dbReference>
<dbReference type="InterPro" id="IPR002197">
    <property type="entry name" value="HTH_Fis"/>
</dbReference>
<dbReference type="PROSITE" id="PS00676">
    <property type="entry name" value="SIGMA54_INTERACT_2"/>
    <property type="match status" value="1"/>
</dbReference>
<dbReference type="PRINTS" id="PR01590">
    <property type="entry name" value="HTHFIS"/>
</dbReference>
<dbReference type="PANTHER" id="PTHR32071">
    <property type="entry name" value="TRANSCRIPTIONAL REGULATORY PROTEIN"/>
    <property type="match status" value="1"/>
</dbReference>
<keyword evidence="2" id="KW-0067">ATP-binding</keyword>
<dbReference type="RefSeq" id="WP_312746105.1">
    <property type="nucleotide sequence ID" value="NZ_CP116968.1"/>
</dbReference>
<dbReference type="AlphaFoldDB" id="A0AA96GLI1"/>
<evidence type="ECO:0000256" key="7">
    <source>
        <dbReference type="SAM" id="MobiDB-lite"/>
    </source>
</evidence>
<dbReference type="InterPro" id="IPR025943">
    <property type="entry name" value="Sigma_54_int_dom_ATP-bd_2"/>
</dbReference>
<dbReference type="EMBL" id="CP116968">
    <property type="protein sequence ID" value="WNM62510.1"/>
    <property type="molecule type" value="Genomic_DNA"/>
</dbReference>
<dbReference type="InterPro" id="IPR027417">
    <property type="entry name" value="P-loop_NTPase"/>
</dbReference>
<dbReference type="InterPro" id="IPR058031">
    <property type="entry name" value="AAA_lid_NorR"/>
</dbReference>
<protein>
    <submittedName>
        <fullName evidence="9">Sigma 54-interacting transcriptional regulator</fullName>
    </submittedName>
</protein>
<dbReference type="InterPro" id="IPR025662">
    <property type="entry name" value="Sigma_54_int_dom_ATP-bd_1"/>
</dbReference>
<name>A0AA96GLI1_9BACT</name>
<dbReference type="PROSITE" id="PS00675">
    <property type="entry name" value="SIGMA54_INTERACT_1"/>
    <property type="match status" value="1"/>
</dbReference>
<reference evidence="9 10" key="1">
    <citation type="submission" date="2023-01" db="EMBL/GenBank/DDBJ databases">
        <title>Cultivation and genomic characterization of new, ubiquitous marine nitrite-oxidizing bacteria from the Nitrospirales.</title>
        <authorList>
            <person name="Mueller A.J."/>
            <person name="Daebeler A."/>
            <person name="Herbold C.W."/>
            <person name="Kirkegaard R.H."/>
            <person name="Daims H."/>
        </authorList>
    </citation>
    <scope>NUCLEOTIDE SEQUENCE [LARGE SCALE GENOMIC DNA]</scope>
    <source>
        <strain evidence="9 10">DK</strain>
    </source>
</reference>
<dbReference type="GO" id="GO:0005524">
    <property type="term" value="F:ATP binding"/>
    <property type="evidence" value="ECO:0007669"/>
    <property type="project" value="UniProtKB-KW"/>
</dbReference>
<dbReference type="InterPro" id="IPR003593">
    <property type="entry name" value="AAA+_ATPase"/>
</dbReference>
<dbReference type="InterPro" id="IPR009057">
    <property type="entry name" value="Homeodomain-like_sf"/>
</dbReference>
<dbReference type="InterPro" id="IPR002078">
    <property type="entry name" value="Sigma_54_int"/>
</dbReference>
<dbReference type="Pfam" id="PF00158">
    <property type="entry name" value="Sigma54_activat"/>
    <property type="match status" value="1"/>
</dbReference>
<keyword evidence="4" id="KW-0238">DNA-binding</keyword>
<organism evidence="9 10">
    <name type="scientific">Candidatus Nitrospira neomarina</name>
    <dbReference type="NCBI Taxonomy" id="3020899"/>
    <lineage>
        <taxon>Bacteria</taxon>
        <taxon>Pseudomonadati</taxon>
        <taxon>Nitrospirota</taxon>
        <taxon>Nitrospiria</taxon>
        <taxon>Nitrospirales</taxon>
        <taxon>Nitrospiraceae</taxon>
        <taxon>Nitrospira</taxon>
    </lineage>
</organism>
<gene>
    <name evidence="9" type="ORF">PQG83_01835</name>
</gene>
<dbReference type="KEGG" id="nneo:PQG83_01835"/>
<dbReference type="FunFam" id="3.40.50.300:FF:000006">
    <property type="entry name" value="DNA-binding transcriptional regulator NtrC"/>
    <property type="match status" value="1"/>
</dbReference>
<keyword evidence="6" id="KW-0804">Transcription</keyword>
<feature type="compositionally biased region" description="Low complexity" evidence="7">
    <location>
        <begin position="61"/>
        <end position="74"/>
    </location>
</feature>
<dbReference type="SUPFAM" id="SSF46689">
    <property type="entry name" value="Homeodomain-like"/>
    <property type="match status" value="1"/>
</dbReference>
<dbReference type="Gene3D" id="1.10.8.60">
    <property type="match status" value="1"/>
</dbReference>
<dbReference type="FunFam" id="1.10.8.60:FF:000014">
    <property type="entry name" value="DNA-binding transcriptional regulator NtrC"/>
    <property type="match status" value="1"/>
</dbReference>
<evidence type="ECO:0000256" key="1">
    <source>
        <dbReference type="ARBA" id="ARBA00022741"/>
    </source>
</evidence>
<dbReference type="GO" id="GO:0043565">
    <property type="term" value="F:sequence-specific DNA binding"/>
    <property type="evidence" value="ECO:0007669"/>
    <property type="project" value="InterPro"/>
</dbReference>
<evidence type="ECO:0000313" key="9">
    <source>
        <dbReference type="EMBL" id="WNM62510.1"/>
    </source>
</evidence>
<dbReference type="PROSITE" id="PS50045">
    <property type="entry name" value="SIGMA54_INTERACT_4"/>
    <property type="match status" value="1"/>
</dbReference>
<sequence length="473" mass="51815">MAGSLDSDSDVSWSARIEGLKFLAQHVDEPVVIFNPRKELVYANPSANKIAKDCPLTLSSSISSSSDSSNSQASNQPPCDPCHAMELFRSDRQVQDTFPCPSPSAVATPGCPFPRAVPLKSRTGMTHVAILMGARGSESIMMVPQEEDSSDPPALAGDSFPETVPPTIIGDSEPIQQLVEMVRLIAASEATVLIQGESGTGKELVAKTIHALSRRRLRPFIVVECSAMPETLLESELFGHVRGSFTGAVADRKGLFEEAEGGTIFLDEITDTTPAFQARLLRVLQEGEIKPVGSNGSIKVNVRVISAGNKSLEHLVANKSFRADLYYRLAVLPLTVPPLRERKEDILLLVKYFLEQCARKHGREPMHLSPDAQTALVHHSWPGNVRELENLIERVVVTCPHSTIEVKDFFADHSLQPDKSDLSSIGKIARQEAERSRILQALRDAKGDKTRAARALNISRSSLYNKLRDYHIS</sequence>
<keyword evidence="3" id="KW-0805">Transcription regulation</keyword>
<dbReference type="PANTHER" id="PTHR32071:SF81">
    <property type="entry name" value="PROPIONATE CATABOLISM OPERON REGULATORY PROTEIN"/>
    <property type="match status" value="1"/>
</dbReference>
<keyword evidence="5" id="KW-0010">Activator</keyword>
<dbReference type="GO" id="GO:0006355">
    <property type="term" value="P:regulation of DNA-templated transcription"/>
    <property type="evidence" value="ECO:0007669"/>
    <property type="project" value="InterPro"/>
</dbReference>
<feature type="domain" description="Sigma-54 factor interaction" evidence="8">
    <location>
        <begin position="168"/>
        <end position="397"/>
    </location>
</feature>
<dbReference type="SUPFAM" id="SSF52540">
    <property type="entry name" value="P-loop containing nucleoside triphosphate hydrolases"/>
    <property type="match status" value="1"/>
</dbReference>
<evidence type="ECO:0000313" key="10">
    <source>
        <dbReference type="Proteomes" id="UP001302494"/>
    </source>
</evidence>
<evidence type="ECO:0000256" key="6">
    <source>
        <dbReference type="ARBA" id="ARBA00023163"/>
    </source>
</evidence>
<dbReference type="Gene3D" id="1.10.10.60">
    <property type="entry name" value="Homeodomain-like"/>
    <property type="match status" value="1"/>
</dbReference>
<accession>A0AA96GLI1</accession>
<feature type="region of interest" description="Disordered" evidence="7">
    <location>
        <begin position="61"/>
        <end position="83"/>
    </location>
</feature>
<dbReference type="Proteomes" id="UP001302494">
    <property type="component" value="Chromosome"/>
</dbReference>
<evidence type="ECO:0000256" key="3">
    <source>
        <dbReference type="ARBA" id="ARBA00023015"/>
    </source>
</evidence>
<evidence type="ECO:0000259" key="8">
    <source>
        <dbReference type="PROSITE" id="PS50045"/>
    </source>
</evidence>
<dbReference type="Pfam" id="PF02954">
    <property type="entry name" value="HTH_8"/>
    <property type="match status" value="1"/>
</dbReference>
<dbReference type="SMART" id="SM00382">
    <property type="entry name" value="AAA"/>
    <property type="match status" value="1"/>
</dbReference>
<evidence type="ECO:0000256" key="2">
    <source>
        <dbReference type="ARBA" id="ARBA00022840"/>
    </source>
</evidence>
<evidence type="ECO:0000256" key="5">
    <source>
        <dbReference type="ARBA" id="ARBA00023159"/>
    </source>
</evidence>
<dbReference type="Gene3D" id="3.40.50.300">
    <property type="entry name" value="P-loop containing nucleotide triphosphate hydrolases"/>
    <property type="match status" value="1"/>
</dbReference>
<dbReference type="PROSITE" id="PS00688">
    <property type="entry name" value="SIGMA54_INTERACT_3"/>
    <property type="match status" value="1"/>
</dbReference>
<keyword evidence="1" id="KW-0547">Nucleotide-binding</keyword>
<evidence type="ECO:0000256" key="4">
    <source>
        <dbReference type="ARBA" id="ARBA00023125"/>
    </source>
</evidence>
<dbReference type="CDD" id="cd00009">
    <property type="entry name" value="AAA"/>
    <property type="match status" value="1"/>
</dbReference>